<protein>
    <submittedName>
        <fullName evidence="2">High mobility group nucleosomal binding domain 1, isoform CRA_a</fullName>
    </submittedName>
</protein>
<organism evidence="2 3">
    <name type="scientific">Rattus norvegicus</name>
    <name type="common">Rat</name>
    <dbReference type="NCBI Taxonomy" id="10116"/>
    <lineage>
        <taxon>Eukaryota</taxon>
        <taxon>Metazoa</taxon>
        <taxon>Chordata</taxon>
        <taxon>Craniata</taxon>
        <taxon>Vertebrata</taxon>
        <taxon>Euteleostomi</taxon>
        <taxon>Mammalia</taxon>
        <taxon>Eutheria</taxon>
        <taxon>Euarchontoglires</taxon>
        <taxon>Glires</taxon>
        <taxon>Rodentia</taxon>
        <taxon>Myomorpha</taxon>
        <taxon>Muroidea</taxon>
        <taxon>Muridae</taxon>
        <taxon>Murinae</taxon>
        <taxon>Rattus</taxon>
    </lineage>
</organism>
<feature type="compositionally biased region" description="Basic and acidic residues" evidence="1">
    <location>
        <begin position="63"/>
        <end position="72"/>
    </location>
</feature>
<dbReference type="AlphaFoldDB" id="A6KPS3"/>
<evidence type="ECO:0000256" key="1">
    <source>
        <dbReference type="SAM" id="MobiDB-lite"/>
    </source>
</evidence>
<gene>
    <name evidence="2 4" type="primary">Hmgn1</name>
    <name evidence="2" type="ORF">rCG_53107</name>
</gene>
<evidence type="ECO:0000313" key="2">
    <source>
        <dbReference type="EMBL" id="EDL76666.1"/>
    </source>
</evidence>
<evidence type="ECO:0000313" key="4">
    <source>
        <dbReference type="RGD" id="1307761"/>
    </source>
</evidence>
<reference evidence="3" key="1">
    <citation type="submission" date="2005-09" db="EMBL/GenBank/DDBJ databases">
        <authorList>
            <person name="Mural R.J."/>
            <person name="Li P.W."/>
            <person name="Adams M.D."/>
            <person name="Amanatides P.G."/>
            <person name="Baden-Tillson H."/>
            <person name="Barnstead M."/>
            <person name="Chin S.H."/>
            <person name="Dew I."/>
            <person name="Evans C.A."/>
            <person name="Ferriera S."/>
            <person name="Flanigan M."/>
            <person name="Fosler C."/>
            <person name="Glodek A."/>
            <person name="Gu Z."/>
            <person name="Holt R.A."/>
            <person name="Jennings D."/>
            <person name="Kraft C.L."/>
            <person name="Lu F."/>
            <person name="Nguyen T."/>
            <person name="Nusskern D.R."/>
            <person name="Pfannkoch C.M."/>
            <person name="Sitter C."/>
            <person name="Sutton G.G."/>
            <person name="Venter J.C."/>
            <person name="Wang Z."/>
            <person name="Woodage T."/>
            <person name="Zheng X.H."/>
            <person name="Zhong F."/>
        </authorList>
    </citation>
    <scope>NUCLEOTIDE SEQUENCE [LARGE SCALE GENOMIC DNA]</scope>
    <source>
        <strain>BN</strain>
        <strain evidence="3">Sprague-Dawley</strain>
    </source>
</reference>
<feature type="region of interest" description="Disordered" evidence="1">
    <location>
        <begin position="44"/>
        <end position="114"/>
    </location>
</feature>
<dbReference type="RGD" id="1307761">
    <property type="gene designation" value="Hmgn1"/>
</dbReference>
<dbReference type="Proteomes" id="UP000234681">
    <property type="component" value="Chromosome 11"/>
</dbReference>
<feature type="region of interest" description="Disordered" evidence="1">
    <location>
        <begin position="1"/>
        <end position="31"/>
    </location>
</feature>
<feature type="compositionally biased region" description="Polar residues" evidence="1">
    <location>
        <begin position="44"/>
        <end position="56"/>
    </location>
</feature>
<feature type="compositionally biased region" description="Basic residues" evidence="1">
    <location>
        <begin position="96"/>
        <end position="114"/>
    </location>
</feature>
<proteinExistence type="predicted"/>
<evidence type="ECO:0000313" key="3">
    <source>
        <dbReference type="Proteomes" id="UP000234681"/>
    </source>
</evidence>
<sequence length="114" mass="12405">MGAGGGPAGGEARARGGRAPIRFHPVLPPPPRRVAAVRVVAARQCSSVTDPTSHLSPTRRRHDAQEEGERGRSTAPAGPSAAPRGCRPSPPLPRWTRNRKRPRERIKHQTKKHR</sequence>
<accession>A6KPS3</accession>
<name>A6KPS3_RAT</name>
<dbReference type="EMBL" id="CH474083">
    <property type="protein sequence ID" value="EDL76666.1"/>
    <property type="molecule type" value="Genomic_DNA"/>
</dbReference>
<dbReference type="AGR" id="RGD:1307761"/>